<dbReference type="Pfam" id="PF00551">
    <property type="entry name" value="Formyl_trans_N"/>
    <property type="match status" value="1"/>
</dbReference>
<evidence type="ECO:0000256" key="3">
    <source>
        <dbReference type="ARBA" id="ARBA00022679"/>
    </source>
</evidence>
<evidence type="ECO:0000259" key="5">
    <source>
        <dbReference type="Pfam" id="PF00551"/>
    </source>
</evidence>
<dbReference type="InterPro" id="IPR002376">
    <property type="entry name" value="Formyl_transf_N"/>
</dbReference>
<dbReference type="PANTHER" id="PTHR11138">
    <property type="entry name" value="METHIONYL-TRNA FORMYLTRANSFERASE"/>
    <property type="match status" value="1"/>
</dbReference>
<dbReference type="PANTHER" id="PTHR11138:SF5">
    <property type="entry name" value="METHIONYL-TRNA FORMYLTRANSFERASE, MITOCHONDRIAL"/>
    <property type="match status" value="1"/>
</dbReference>
<dbReference type="Gene3D" id="3.40.50.12230">
    <property type="match status" value="1"/>
</dbReference>
<dbReference type="InterPro" id="IPR001555">
    <property type="entry name" value="GART_AS"/>
</dbReference>
<evidence type="ECO:0000313" key="8">
    <source>
        <dbReference type="Proteomes" id="UP000319836"/>
    </source>
</evidence>
<feature type="non-terminal residue" evidence="7">
    <location>
        <position position="1"/>
    </location>
</feature>
<accession>A0A538U822</accession>
<evidence type="ECO:0000259" key="6">
    <source>
        <dbReference type="Pfam" id="PF02911"/>
    </source>
</evidence>
<dbReference type="Proteomes" id="UP000319836">
    <property type="component" value="Unassembled WGS sequence"/>
</dbReference>
<dbReference type="GO" id="GO:0004479">
    <property type="term" value="F:methionyl-tRNA formyltransferase activity"/>
    <property type="evidence" value="ECO:0007669"/>
    <property type="project" value="UniProtKB-EC"/>
</dbReference>
<evidence type="ECO:0000256" key="2">
    <source>
        <dbReference type="ARBA" id="ARBA00012261"/>
    </source>
</evidence>
<dbReference type="AlphaFoldDB" id="A0A538U822"/>
<protein>
    <recommendedName>
        <fullName evidence="2">methionyl-tRNA formyltransferase</fullName>
        <ecNumber evidence="2">2.1.2.9</ecNumber>
    </recommendedName>
</protein>
<dbReference type="Pfam" id="PF02911">
    <property type="entry name" value="Formyl_trans_C"/>
    <property type="match status" value="1"/>
</dbReference>
<organism evidence="7 8">
    <name type="scientific">Eiseniibacteriota bacterium</name>
    <dbReference type="NCBI Taxonomy" id="2212470"/>
    <lineage>
        <taxon>Bacteria</taxon>
        <taxon>Candidatus Eiseniibacteriota</taxon>
    </lineage>
</organism>
<proteinExistence type="inferred from homology"/>
<dbReference type="InterPro" id="IPR011034">
    <property type="entry name" value="Formyl_transferase-like_C_sf"/>
</dbReference>
<dbReference type="InterPro" id="IPR036477">
    <property type="entry name" value="Formyl_transf_N_sf"/>
</dbReference>
<dbReference type="EMBL" id="VBPA01000083">
    <property type="protein sequence ID" value="TMQ72017.1"/>
    <property type="molecule type" value="Genomic_DNA"/>
</dbReference>
<evidence type="ECO:0000256" key="1">
    <source>
        <dbReference type="ARBA" id="ARBA00010699"/>
    </source>
</evidence>
<dbReference type="EC" id="2.1.2.9" evidence="2"/>
<reference evidence="7 8" key="1">
    <citation type="journal article" date="2019" name="Nat. Microbiol.">
        <title>Mediterranean grassland soil C-N compound turnover is dependent on rainfall and depth, and is mediated by genomically divergent microorganisms.</title>
        <authorList>
            <person name="Diamond S."/>
            <person name="Andeer P.F."/>
            <person name="Li Z."/>
            <person name="Crits-Christoph A."/>
            <person name="Burstein D."/>
            <person name="Anantharaman K."/>
            <person name="Lane K.R."/>
            <person name="Thomas B.C."/>
            <person name="Pan C."/>
            <person name="Northen T.R."/>
            <person name="Banfield J.F."/>
        </authorList>
    </citation>
    <scope>NUCLEOTIDE SEQUENCE [LARGE SCALE GENOMIC DNA]</scope>
    <source>
        <strain evidence="7">WS_10</strain>
    </source>
</reference>
<comment type="similarity">
    <text evidence="1">Belongs to the Fmt family.</text>
</comment>
<comment type="caution">
    <text evidence="7">The sequence shown here is derived from an EMBL/GenBank/DDBJ whole genome shotgun (WGS) entry which is preliminary data.</text>
</comment>
<dbReference type="SUPFAM" id="SSF50486">
    <property type="entry name" value="FMT C-terminal domain-like"/>
    <property type="match status" value="1"/>
</dbReference>
<feature type="domain" description="Formyl transferase N-terminal" evidence="5">
    <location>
        <begin position="3"/>
        <end position="116"/>
    </location>
</feature>
<dbReference type="CDD" id="cd08704">
    <property type="entry name" value="Met_tRNA_FMT_C"/>
    <property type="match status" value="1"/>
</dbReference>
<evidence type="ECO:0000256" key="4">
    <source>
        <dbReference type="ARBA" id="ARBA00022917"/>
    </source>
</evidence>
<name>A0A538U822_UNCEI</name>
<dbReference type="CDD" id="cd08646">
    <property type="entry name" value="FMT_core_Met-tRNA-FMT_N"/>
    <property type="match status" value="1"/>
</dbReference>
<dbReference type="GO" id="GO:0005829">
    <property type="term" value="C:cytosol"/>
    <property type="evidence" value="ECO:0007669"/>
    <property type="project" value="TreeGrafter"/>
</dbReference>
<dbReference type="PROSITE" id="PS00373">
    <property type="entry name" value="GART"/>
    <property type="match status" value="1"/>
</dbReference>
<gene>
    <name evidence="7" type="ORF">E6K80_03905</name>
</gene>
<evidence type="ECO:0000313" key="7">
    <source>
        <dbReference type="EMBL" id="TMQ72017.1"/>
    </source>
</evidence>
<dbReference type="InterPro" id="IPR044135">
    <property type="entry name" value="Met-tRNA-FMT_C"/>
</dbReference>
<keyword evidence="4" id="KW-0648">Protein biosynthesis</keyword>
<dbReference type="SUPFAM" id="SSF53328">
    <property type="entry name" value="Formyltransferase"/>
    <property type="match status" value="1"/>
</dbReference>
<dbReference type="InterPro" id="IPR041711">
    <property type="entry name" value="Met-tRNA-FMT_N"/>
</dbReference>
<keyword evidence="3 7" id="KW-0808">Transferase</keyword>
<sequence>PETLKSQELVAEISRLSPDLFAVVAFGSILTPEWLRVPRLGAINLHGSLLPEYRGASPVQRALWDGRGGTGVTTIWMDEGIDTGDCILQRWTPIEPGDTAGTLALRLSELGAPLLAESLVLAAREEAPRSRQREPGSYAKKLAKRDGLVDFSADAVTIWNRQRAVTPWPGATTGYDSRRVLIVESRPHDLLPGVAAPGTVLEVAGRVVVVACGLGSLELRRVKPEGGAVMDAIDWARGTRVSRGARMNWNEEAMT</sequence>
<feature type="domain" description="Formyl transferase C-terminal" evidence="6">
    <location>
        <begin position="141"/>
        <end position="239"/>
    </location>
</feature>
<dbReference type="InterPro" id="IPR005793">
    <property type="entry name" value="Formyl_trans_C"/>
</dbReference>